<accession>A0A6C0BQW4</accession>
<dbReference type="EMBL" id="MN739213">
    <property type="protein sequence ID" value="QHS93949.1"/>
    <property type="molecule type" value="Genomic_DNA"/>
</dbReference>
<protein>
    <submittedName>
        <fullName evidence="1">Uncharacterized protein</fullName>
    </submittedName>
</protein>
<sequence length="117" mass="12461">MPNIAAGGSTNNNWPRVDGENTWIPLNSDGTTAINLQAFFYNTNGSSRTIAVYRVILSGTVGVASTLDTVNLLTSGATVTGNFMGSQTITITPDTAGYYYIMFVDANNDVHLFSLIS</sequence>
<name>A0A6C0BQW4_9ZZZZ</name>
<proteinExistence type="predicted"/>
<evidence type="ECO:0000313" key="1">
    <source>
        <dbReference type="EMBL" id="QHS93949.1"/>
    </source>
</evidence>
<organism evidence="1">
    <name type="scientific">viral metagenome</name>
    <dbReference type="NCBI Taxonomy" id="1070528"/>
    <lineage>
        <taxon>unclassified sequences</taxon>
        <taxon>metagenomes</taxon>
        <taxon>organismal metagenomes</taxon>
    </lineage>
</organism>
<dbReference type="AlphaFoldDB" id="A0A6C0BQW4"/>
<reference evidence="1" key="1">
    <citation type="journal article" date="2020" name="Nature">
        <title>Giant virus diversity and host interactions through global metagenomics.</title>
        <authorList>
            <person name="Schulz F."/>
            <person name="Roux S."/>
            <person name="Paez-Espino D."/>
            <person name="Jungbluth S."/>
            <person name="Walsh D.A."/>
            <person name="Denef V.J."/>
            <person name="McMahon K.D."/>
            <person name="Konstantinidis K.T."/>
            <person name="Eloe-Fadrosh E.A."/>
            <person name="Kyrpides N.C."/>
            <person name="Woyke T."/>
        </authorList>
    </citation>
    <scope>NUCLEOTIDE SEQUENCE</scope>
    <source>
        <strain evidence="1">GVMAG-M-3300018080-19</strain>
    </source>
</reference>